<sequence>MVKVGFVGHLPIRSLSSQKELIFRLIARGWICFYLPGESLHFLPF</sequence>
<reference evidence="1" key="2">
    <citation type="journal article" date="2015" name="Data Brief">
        <title>Shoot transcriptome of the giant reed, Arundo donax.</title>
        <authorList>
            <person name="Barrero R.A."/>
            <person name="Guerrero F.D."/>
            <person name="Moolhuijzen P."/>
            <person name="Goolsby J.A."/>
            <person name="Tidwell J."/>
            <person name="Bellgard S.E."/>
            <person name="Bellgard M.I."/>
        </authorList>
    </citation>
    <scope>NUCLEOTIDE SEQUENCE</scope>
    <source>
        <tissue evidence="1">Shoot tissue taken approximately 20 cm above the soil surface</tissue>
    </source>
</reference>
<reference evidence="1" key="1">
    <citation type="submission" date="2014-09" db="EMBL/GenBank/DDBJ databases">
        <authorList>
            <person name="Magalhaes I.L.F."/>
            <person name="Oliveira U."/>
            <person name="Santos F.R."/>
            <person name="Vidigal T.H.D.A."/>
            <person name="Brescovit A.D."/>
            <person name="Santos A.J."/>
        </authorList>
    </citation>
    <scope>NUCLEOTIDE SEQUENCE</scope>
    <source>
        <tissue evidence="1">Shoot tissue taken approximately 20 cm above the soil surface</tissue>
    </source>
</reference>
<proteinExistence type="predicted"/>
<dbReference type="AlphaFoldDB" id="A0A0A9E9M0"/>
<evidence type="ECO:0000313" key="1">
    <source>
        <dbReference type="EMBL" id="JAD95723.1"/>
    </source>
</evidence>
<protein>
    <submittedName>
        <fullName evidence="1">Uncharacterized protein</fullName>
    </submittedName>
</protein>
<name>A0A0A9E9M0_ARUDO</name>
<accession>A0A0A9E9M0</accession>
<organism evidence="1">
    <name type="scientific">Arundo donax</name>
    <name type="common">Giant reed</name>
    <name type="synonym">Donax arundinaceus</name>
    <dbReference type="NCBI Taxonomy" id="35708"/>
    <lineage>
        <taxon>Eukaryota</taxon>
        <taxon>Viridiplantae</taxon>
        <taxon>Streptophyta</taxon>
        <taxon>Embryophyta</taxon>
        <taxon>Tracheophyta</taxon>
        <taxon>Spermatophyta</taxon>
        <taxon>Magnoliopsida</taxon>
        <taxon>Liliopsida</taxon>
        <taxon>Poales</taxon>
        <taxon>Poaceae</taxon>
        <taxon>PACMAD clade</taxon>
        <taxon>Arundinoideae</taxon>
        <taxon>Arundineae</taxon>
        <taxon>Arundo</taxon>
    </lineage>
</organism>
<dbReference type="EMBL" id="GBRH01202172">
    <property type="protein sequence ID" value="JAD95723.1"/>
    <property type="molecule type" value="Transcribed_RNA"/>
</dbReference>